<gene>
    <name evidence="2" type="ORF">Baya_13946</name>
</gene>
<accession>A0A556V7N8</accession>
<organism evidence="2 3">
    <name type="scientific">Bagarius yarrelli</name>
    <name type="common">Goonch</name>
    <name type="synonym">Bagrus yarrelli</name>
    <dbReference type="NCBI Taxonomy" id="175774"/>
    <lineage>
        <taxon>Eukaryota</taxon>
        <taxon>Metazoa</taxon>
        <taxon>Chordata</taxon>
        <taxon>Craniata</taxon>
        <taxon>Vertebrata</taxon>
        <taxon>Euteleostomi</taxon>
        <taxon>Actinopterygii</taxon>
        <taxon>Neopterygii</taxon>
        <taxon>Teleostei</taxon>
        <taxon>Ostariophysi</taxon>
        <taxon>Siluriformes</taxon>
        <taxon>Sisoridae</taxon>
        <taxon>Sisorinae</taxon>
        <taxon>Bagarius</taxon>
    </lineage>
</organism>
<dbReference type="AlphaFoldDB" id="A0A556V7N8"/>
<dbReference type="OrthoDB" id="10001768at2759"/>
<name>A0A556V7N8_BAGYA</name>
<protein>
    <submittedName>
        <fullName evidence="2">Uncharacterized protein</fullName>
    </submittedName>
</protein>
<evidence type="ECO:0000313" key="2">
    <source>
        <dbReference type="EMBL" id="TSX99894.1"/>
    </source>
</evidence>
<dbReference type="EMBL" id="VCAZ01000144">
    <property type="protein sequence ID" value="TSX99894.1"/>
    <property type="molecule type" value="Genomic_DNA"/>
</dbReference>
<proteinExistence type="predicted"/>
<comment type="caution">
    <text evidence="2">The sequence shown here is derived from an EMBL/GenBank/DDBJ whole genome shotgun (WGS) entry which is preliminary data.</text>
</comment>
<keyword evidence="3" id="KW-1185">Reference proteome</keyword>
<dbReference type="Proteomes" id="UP000319801">
    <property type="component" value="Unassembled WGS sequence"/>
</dbReference>
<reference evidence="2 3" key="1">
    <citation type="journal article" date="2019" name="Genome Biol. Evol.">
        <title>Whole-Genome Sequencing of the Giant Devil Catfish, Bagarius yarrelli.</title>
        <authorList>
            <person name="Jiang W."/>
            <person name="Lv Y."/>
            <person name="Cheng L."/>
            <person name="Yang K."/>
            <person name="Chao B."/>
            <person name="Wang X."/>
            <person name="Li Y."/>
            <person name="Pan X."/>
            <person name="You X."/>
            <person name="Zhang Y."/>
            <person name="Yang J."/>
            <person name="Li J."/>
            <person name="Zhang X."/>
            <person name="Liu S."/>
            <person name="Sun C."/>
            <person name="Yang J."/>
            <person name="Shi Q."/>
        </authorList>
    </citation>
    <scope>NUCLEOTIDE SEQUENCE [LARGE SCALE GENOMIC DNA]</scope>
    <source>
        <strain evidence="2">JWS20170419001</strain>
        <tissue evidence="2">Muscle</tissue>
    </source>
</reference>
<feature type="region of interest" description="Disordered" evidence="1">
    <location>
        <begin position="1"/>
        <end position="21"/>
    </location>
</feature>
<sequence>MTSSECHSSAEEQLNGGFQQKIKEEVEDEDYYFGEPSRCEEHVSGVDQQNEQVQVKFVKEECEDGEFLCGETVSRVVHQHTEGFQAEPLKDEEPAAAADDDYLCKATGLAWVAFTCCMSAGVSTLNNYTKKVLMFGRKPKPDFYNLTSFYYPPVPPPPPCSPPPCPPPPPPRSPYFCPPSPMGFLSPSPPVSLLHSPVSPSLPLSPTPSITLSISPSIPALSFSPSQTPHEEYSSL</sequence>
<evidence type="ECO:0000313" key="3">
    <source>
        <dbReference type="Proteomes" id="UP000319801"/>
    </source>
</evidence>
<evidence type="ECO:0000256" key="1">
    <source>
        <dbReference type="SAM" id="MobiDB-lite"/>
    </source>
</evidence>